<gene>
    <name evidence="2" type="ORF">LTR09_010238</name>
</gene>
<name>A0AAJ0DEN7_9PEZI</name>
<evidence type="ECO:0000313" key="3">
    <source>
        <dbReference type="Proteomes" id="UP001271007"/>
    </source>
</evidence>
<sequence>MLLQSVHGMTHESPRTTPKSTKGKRAASSSTTDTKKKAALAEAMASNSEPKTAPVTIKTLLANIAKLKVKPPPQAIANSIWNFDDATIEQDAASTRIIVHPRFPDLVKAFLAFKREHGSKYEKALYGTPESFTWQHEVTRLVEKRPLVFMGGDDHTVLRDGRILRGNTNNPMSWNDNTETNEWDRNGTKDQDKNKFLTLEEYLSYDELMLGSLIGVSSPSFFINDGNRYNQAKMGEPRSFEDRGIVIGLVGSRFERQDRMDSIFVLPPGNSPHQHPELTDIFSNFFGASRKPALPTLDFNVPMFRARIRITVDLLLLESNARAAATNKKAHTYVVGLGLGVWQANDSQAQYYIETFTTALSALALPHIGTLEFAWINDVPAQTQHDVIGEAGKQGIKVLFSKRNPAEKLKSDELLVLSYAWDGNAFPGNEYWQGSLAGSGDPAAACMSTIGELHNPLVNPFTKRIVVVGSEG</sequence>
<dbReference type="PROSITE" id="PS00018">
    <property type="entry name" value="EF_HAND_1"/>
    <property type="match status" value="1"/>
</dbReference>
<proteinExistence type="predicted"/>
<accession>A0AAJ0DEN7</accession>
<feature type="region of interest" description="Disordered" evidence="1">
    <location>
        <begin position="1"/>
        <end position="47"/>
    </location>
</feature>
<organism evidence="2 3">
    <name type="scientific">Extremus antarcticus</name>
    <dbReference type="NCBI Taxonomy" id="702011"/>
    <lineage>
        <taxon>Eukaryota</taxon>
        <taxon>Fungi</taxon>
        <taxon>Dikarya</taxon>
        <taxon>Ascomycota</taxon>
        <taxon>Pezizomycotina</taxon>
        <taxon>Dothideomycetes</taxon>
        <taxon>Dothideomycetidae</taxon>
        <taxon>Mycosphaerellales</taxon>
        <taxon>Extremaceae</taxon>
        <taxon>Extremus</taxon>
    </lineage>
</organism>
<reference evidence="2" key="1">
    <citation type="submission" date="2023-04" db="EMBL/GenBank/DDBJ databases">
        <title>Black Yeasts Isolated from many extreme environments.</title>
        <authorList>
            <person name="Coleine C."/>
            <person name="Stajich J.E."/>
            <person name="Selbmann L."/>
        </authorList>
    </citation>
    <scope>NUCLEOTIDE SEQUENCE</scope>
    <source>
        <strain evidence="2">CCFEE 5312</strain>
    </source>
</reference>
<feature type="region of interest" description="Disordered" evidence="1">
    <location>
        <begin position="169"/>
        <end position="189"/>
    </location>
</feature>
<dbReference type="InterPro" id="IPR032063">
    <property type="entry name" value="MavL-like"/>
</dbReference>
<protein>
    <submittedName>
        <fullName evidence="2">Uncharacterized protein</fullName>
    </submittedName>
</protein>
<dbReference type="AlphaFoldDB" id="A0AAJ0DEN7"/>
<dbReference type="Pfam" id="PF16062">
    <property type="entry name" value="MavL-like"/>
    <property type="match status" value="2"/>
</dbReference>
<dbReference type="InterPro" id="IPR018247">
    <property type="entry name" value="EF_Hand_1_Ca_BS"/>
</dbReference>
<dbReference type="Proteomes" id="UP001271007">
    <property type="component" value="Unassembled WGS sequence"/>
</dbReference>
<evidence type="ECO:0000313" key="2">
    <source>
        <dbReference type="EMBL" id="KAK3048407.1"/>
    </source>
</evidence>
<keyword evidence="3" id="KW-1185">Reference proteome</keyword>
<evidence type="ECO:0000256" key="1">
    <source>
        <dbReference type="SAM" id="MobiDB-lite"/>
    </source>
</evidence>
<comment type="caution">
    <text evidence="2">The sequence shown here is derived from an EMBL/GenBank/DDBJ whole genome shotgun (WGS) entry which is preliminary data.</text>
</comment>
<feature type="compositionally biased region" description="Polar residues" evidence="1">
    <location>
        <begin position="169"/>
        <end position="180"/>
    </location>
</feature>
<dbReference type="EMBL" id="JAWDJX010000049">
    <property type="protein sequence ID" value="KAK3048407.1"/>
    <property type="molecule type" value="Genomic_DNA"/>
</dbReference>